<evidence type="ECO:0000313" key="1">
    <source>
        <dbReference type="EMBL" id="PYF77178.1"/>
    </source>
</evidence>
<organism evidence="1 2">
    <name type="scientific">Pedobacter nutrimenti</name>
    <dbReference type="NCBI Taxonomy" id="1241337"/>
    <lineage>
        <taxon>Bacteria</taxon>
        <taxon>Pseudomonadati</taxon>
        <taxon>Bacteroidota</taxon>
        <taxon>Sphingobacteriia</taxon>
        <taxon>Sphingobacteriales</taxon>
        <taxon>Sphingobacteriaceae</taxon>
        <taxon>Pedobacter</taxon>
    </lineage>
</organism>
<dbReference type="Proteomes" id="UP000248198">
    <property type="component" value="Unassembled WGS sequence"/>
</dbReference>
<dbReference type="EMBL" id="QKLU01000001">
    <property type="protein sequence ID" value="PYF77178.1"/>
    <property type="molecule type" value="Genomic_DNA"/>
</dbReference>
<gene>
    <name evidence="1" type="ORF">B0O44_101658</name>
</gene>
<proteinExistence type="predicted"/>
<name>A0A318UQ22_9SPHI</name>
<keyword evidence="2" id="KW-1185">Reference proteome</keyword>
<sequence>MVKIQPKTFMIERNIKYSINLNFEEIKLPPFQDILIVGKNCSQGKIGLSKSFEMLVPNGFEILDITDERVETVFVNKHILKKMPVDKVLHILNQNVFPFVSEGELIRVDFKINISIENLEVNSI</sequence>
<dbReference type="AlphaFoldDB" id="A0A318UQ22"/>
<comment type="caution">
    <text evidence="1">The sequence shown here is derived from an EMBL/GenBank/DDBJ whole genome shotgun (WGS) entry which is preliminary data.</text>
</comment>
<reference evidence="1 2" key="1">
    <citation type="submission" date="2018-06" db="EMBL/GenBank/DDBJ databases">
        <title>Genomic Encyclopedia of Archaeal and Bacterial Type Strains, Phase II (KMG-II): from individual species to whole genera.</title>
        <authorList>
            <person name="Goeker M."/>
        </authorList>
    </citation>
    <scope>NUCLEOTIDE SEQUENCE [LARGE SCALE GENOMIC DNA]</scope>
    <source>
        <strain evidence="1 2">DSM 27372</strain>
    </source>
</reference>
<dbReference type="RefSeq" id="WP_245943549.1">
    <property type="nucleotide sequence ID" value="NZ_QKLU01000001.1"/>
</dbReference>
<protein>
    <submittedName>
        <fullName evidence="1">Uncharacterized protein</fullName>
    </submittedName>
</protein>
<accession>A0A318UQ22</accession>
<evidence type="ECO:0000313" key="2">
    <source>
        <dbReference type="Proteomes" id="UP000248198"/>
    </source>
</evidence>